<organism evidence="11 12">
    <name type="scientific">Paenibacillus lutimineralis</name>
    <dbReference type="NCBI Taxonomy" id="2707005"/>
    <lineage>
        <taxon>Bacteria</taxon>
        <taxon>Bacillati</taxon>
        <taxon>Bacillota</taxon>
        <taxon>Bacilli</taxon>
        <taxon>Bacillales</taxon>
        <taxon>Paenibacillaceae</taxon>
        <taxon>Paenibacillus</taxon>
    </lineage>
</organism>
<dbReference type="PANTHER" id="PTHR42713:SF3">
    <property type="entry name" value="TRANSCRIPTIONAL REGULATORY PROTEIN HPTR"/>
    <property type="match status" value="1"/>
</dbReference>
<evidence type="ECO:0000256" key="2">
    <source>
        <dbReference type="ARBA" id="ARBA00022490"/>
    </source>
</evidence>
<name>A0A3S9V1B5_9BACL</name>
<evidence type="ECO:0000256" key="7">
    <source>
        <dbReference type="ARBA" id="ARBA00023163"/>
    </source>
</evidence>
<dbReference type="SMART" id="SM00342">
    <property type="entry name" value="HTH_ARAC"/>
    <property type="match status" value="1"/>
</dbReference>
<dbReference type="InterPro" id="IPR011006">
    <property type="entry name" value="CheY-like_superfamily"/>
</dbReference>
<dbReference type="PROSITE" id="PS50110">
    <property type="entry name" value="RESPONSE_REGULATORY"/>
    <property type="match status" value="1"/>
</dbReference>
<feature type="domain" description="Response regulatory" evidence="10">
    <location>
        <begin position="3"/>
        <end position="120"/>
    </location>
</feature>
<dbReference type="InterPro" id="IPR020449">
    <property type="entry name" value="Tscrpt_reg_AraC-type_HTH"/>
</dbReference>
<evidence type="ECO:0000256" key="3">
    <source>
        <dbReference type="ARBA" id="ARBA00022553"/>
    </source>
</evidence>
<feature type="modified residue" description="4-aspartylphosphate" evidence="8">
    <location>
        <position position="55"/>
    </location>
</feature>
<dbReference type="InterPro" id="IPR018060">
    <property type="entry name" value="HTH_AraC"/>
</dbReference>
<dbReference type="OrthoDB" id="342399at2"/>
<gene>
    <name evidence="11" type="ORF">EI981_19025</name>
</gene>
<keyword evidence="5" id="KW-0805">Transcription regulation</keyword>
<evidence type="ECO:0000313" key="12">
    <source>
        <dbReference type="Proteomes" id="UP000270678"/>
    </source>
</evidence>
<keyword evidence="2" id="KW-0963">Cytoplasm</keyword>
<dbReference type="PROSITE" id="PS00041">
    <property type="entry name" value="HTH_ARAC_FAMILY_1"/>
    <property type="match status" value="1"/>
</dbReference>
<dbReference type="PANTHER" id="PTHR42713">
    <property type="entry name" value="HISTIDINE KINASE-RELATED"/>
    <property type="match status" value="1"/>
</dbReference>
<dbReference type="InterPro" id="IPR051552">
    <property type="entry name" value="HptR"/>
</dbReference>
<keyword evidence="12" id="KW-1185">Reference proteome</keyword>
<keyword evidence="7" id="KW-0804">Transcription</keyword>
<keyword evidence="6" id="KW-0238">DNA-binding</keyword>
<evidence type="ECO:0000259" key="9">
    <source>
        <dbReference type="PROSITE" id="PS01124"/>
    </source>
</evidence>
<evidence type="ECO:0000313" key="11">
    <source>
        <dbReference type="EMBL" id="AZS16331.1"/>
    </source>
</evidence>
<accession>A0A3S9V1B5</accession>
<dbReference type="GO" id="GO:0003700">
    <property type="term" value="F:DNA-binding transcription factor activity"/>
    <property type="evidence" value="ECO:0007669"/>
    <property type="project" value="InterPro"/>
</dbReference>
<dbReference type="Pfam" id="PF00072">
    <property type="entry name" value="Response_reg"/>
    <property type="match status" value="1"/>
</dbReference>
<protein>
    <submittedName>
        <fullName evidence="11">Helix-turn-helix domain-containing protein</fullName>
    </submittedName>
</protein>
<dbReference type="Proteomes" id="UP000270678">
    <property type="component" value="Chromosome"/>
</dbReference>
<dbReference type="InterPro" id="IPR018062">
    <property type="entry name" value="HTH_AraC-typ_CS"/>
</dbReference>
<keyword evidence="4" id="KW-0902">Two-component regulatory system</keyword>
<dbReference type="KEGG" id="plut:EI981_19025"/>
<evidence type="ECO:0000256" key="8">
    <source>
        <dbReference type="PROSITE-ProRule" id="PRU00169"/>
    </source>
</evidence>
<reference evidence="12" key="1">
    <citation type="submission" date="2018-12" db="EMBL/GenBank/DDBJ databases">
        <title>Complete genome sequence of Paenibacillus sp. MBLB1234.</title>
        <authorList>
            <person name="Nam Y.-D."/>
            <person name="Kang J."/>
            <person name="Chung W.-H."/>
            <person name="Park Y.S."/>
        </authorList>
    </citation>
    <scope>NUCLEOTIDE SEQUENCE [LARGE SCALE GENOMIC DNA]</scope>
    <source>
        <strain evidence="12">MBLB1234</strain>
    </source>
</reference>
<proteinExistence type="predicted"/>
<evidence type="ECO:0000256" key="5">
    <source>
        <dbReference type="ARBA" id="ARBA00023015"/>
    </source>
</evidence>
<dbReference type="GO" id="GO:0043565">
    <property type="term" value="F:sequence-specific DNA binding"/>
    <property type="evidence" value="ECO:0007669"/>
    <property type="project" value="InterPro"/>
</dbReference>
<dbReference type="RefSeq" id="WP_127000830.1">
    <property type="nucleotide sequence ID" value="NZ_CP034346.1"/>
</dbReference>
<dbReference type="SUPFAM" id="SSF52172">
    <property type="entry name" value="CheY-like"/>
    <property type="match status" value="1"/>
</dbReference>
<dbReference type="InterPro" id="IPR009057">
    <property type="entry name" value="Homeodomain-like_sf"/>
</dbReference>
<comment type="subcellular location">
    <subcellularLocation>
        <location evidence="1">Cytoplasm</location>
    </subcellularLocation>
</comment>
<dbReference type="EMBL" id="CP034346">
    <property type="protein sequence ID" value="AZS16331.1"/>
    <property type="molecule type" value="Genomic_DNA"/>
</dbReference>
<sequence length="534" mass="61886">MYKVIISDDHMPMLNYLSANIPWQSLGLELIATCADGEEALEACVTHRPDILITDIGMPIMNGLEVIQLACAANSRLKTIILSCHEDFQYAQRAVQLEVSDYVLKESLRIEQITEILKKLRGKLDAERASQREHQQLQDVVKSNGSTIRATFLRSLIEQPIWNLTEWEEKAESIGIHFHQKMPYLPVMAILEHPNELEERFGGKHNMQFVLLNGLDELITIEGCVLLSFDERSSLIMFPFPKTISRNLYEEIQLLLKQIQIKMIQYLKTGISFYLGGVCENLTELKTQAQQILELGSFRFYAGENCLVKWQAIKMTKDDIFVHYTNILQSIRNCIVGKDKQLAATTVHHWIIHINHLKYPVEAVQGLVLKLVTEIELKYTVMQSFVTNFNVEQFHRIIYAIETLDHLERWLTQYLEQKITSLGAIKDVSLRKEVAEAKRYVIMNPGEKISMEEMAQRIHMNSSHFSRMFKVETGENFISFVTRVKMERAQELLDQSDLTVQEIAEQLGYEHTSYFIKLFRNYSGHSPSEQRRRL</sequence>
<evidence type="ECO:0000256" key="6">
    <source>
        <dbReference type="ARBA" id="ARBA00023125"/>
    </source>
</evidence>
<dbReference type="SUPFAM" id="SSF46689">
    <property type="entry name" value="Homeodomain-like"/>
    <property type="match status" value="2"/>
</dbReference>
<dbReference type="CDD" id="cd17536">
    <property type="entry name" value="REC_YesN-like"/>
    <property type="match status" value="1"/>
</dbReference>
<dbReference type="PRINTS" id="PR00032">
    <property type="entry name" value="HTHARAC"/>
</dbReference>
<dbReference type="GO" id="GO:0000160">
    <property type="term" value="P:phosphorelay signal transduction system"/>
    <property type="evidence" value="ECO:0007669"/>
    <property type="project" value="UniProtKB-KW"/>
</dbReference>
<dbReference type="Gene3D" id="3.40.50.2300">
    <property type="match status" value="1"/>
</dbReference>
<dbReference type="PROSITE" id="PS01124">
    <property type="entry name" value="HTH_ARAC_FAMILY_2"/>
    <property type="match status" value="1"/>
</dbReference>
<feature type="domain" description="HTH araC/xylS-type" evidence="9">
    <location>
        <begin position="435"/>
        <end position="533"/>
    </location>
</feature>
<dbReference type="Gene3D" id="1.10.10.60">
    <property type="entry name" value="Homeodomain-like"/>
    <property type="match status" value="2"/>
</dbReference>
<evidence type="ECO:0000259" key="10">
    <source>
        <dbReference type="PROSITE" id="PS50110"/>
    </source>
</evidence>
<dbReference type="Pfam" id="PF12833">
    <property type="entry name" value="HTH_18"/>
    <property type="match status" value="1"/>
</dbReference>
<keyword evidence="3 8" id="KW-0597">Phosphoprotein</keyword>
<dbReference type="GO" id="GO:0005737">
    <property type="term" value="C:cytoplasm"/>
    <property type="evidence" value="ECO:0007669"/>
    <property type="project" value="UniProtKB-SubCell"/>
</dbReference>
<evidence type="ECO:0000256" key="1">
    <source>
        <dbReference type="ARBA" id="ARBA00004496"/>
    </source>
</evidence>
<dbReference type="SMART" id="SM00448">
    <property type="entry name" value="REC"/>
    <property type="match status" value="1"/>
</dbReference>
<dbReference type="AlphaFoldDB" id="A0A3S9V1B5"/>
<evidence type="ECO:0000256" key="4">
    <source>
        <dbReference type="ARBA" id="ARBA00023012"/>
    </source>
</evidence>
<dbReference type="InterPro" id="IPR001789">
    <property type="entry name" value="Sig_transdc_resp-reg_receiver"/>
</dbReference>